<dbReference type="RefSeq" id="XP_018279209.1">
    <property type="nucleotide sequence ID" value="XM_018427403.1"/>
</dbReference>
<protein>
    <submittedName>
        <fullName evidence="2">Uncharacterized protein</fullName>
    </submittedName>
</protein>
<evidence type="ECO:0000256" key="1">
    <source>
        <dbReference type="SAM" id="MobiDB-lite"/>
    </source>
</evidence>
<evidence type="ECO:0000313" key="2">
    <source>
        <dbReference type="EMBL" id="KLT42718.1"/>
    </source>
</evidence>
<name>A0A0J0XNR6_9TREE</name>
<dbReference type="EMBL" id="KQ087202">
    <property type="protein sequence ID" value="KLT42718.1"/>
    <property type="molecule type" value="Genomic_DNA"/>
</dbReference>
<feature type="compositionally biased region" description="Basic and acidic residues" evidence="1">
    <location>
        <begin position="1"/>
        <end position="19"/>
    </location>
</feature>
<reference evidence="2 3" key="1">
    <citation type="submission" date="2015-03" db="EMBL/GenBank/DDBJ databases">
        <title>Genomics and transcriptomics of the oil-accumulating basidiomycete yeast T. oleaginosus allow insights into substrate utilization and the diverse evolutionary trajectories of mating systems in fungi.</title>
        <authorList>
            <consortium name="DOE Joint Genome Institute"/>
            <person name="Kourist R."/>
            <person name="Kracht O."/>
            <person name="Bracharz F."/>
            <person name="Lipzen A."/>
            <person name="Nolan M."/>
            <person name="Ohm R."/>
            <person name="Grigoriev I."/>
            <person name="Sun S."/>
            <person name="Heitman J."/>
            <person name="Bruck T."/>
            <person name="Nowrousian M."/>
        </authorList>
    </citation>
    <scope>NUCLEOTIDE SEQUENCE [LARGE SCALE GENOMIC DNA]</scope>
    <source>
        <strain evidence="2 3">IBC0246</strain>
    </source>
</reference>
<dbReference type="AlphaFoldDB" id="A0A0J0XNR6"/>
<gene>
    <name evidence="2" type="ORF">CC85DRAFT_77690</name>
</gene>
<proteinExistence type="predicted"/>
<dbReference type="Proteomes" id="UP000053611">
    <property type="component" value="Unassembled WGS sequence"/>
</dbReference>
<feature type="region of interest" description="Disordered" evidence="1">
    <location>
        <begin position="1"/>
        <end position="65"/>
    </location>
</feature>
<evidence type="ECO:0000313" key="3">
    <source>
        <dbReference type="Proteomes" id="UP000053611"/>
    </source>
</evidence>
<accession>A0A0J0XNR6</accession>
<feature type="compositionally biased region" description="Basic and acidic residues" evidence="1">
    <location>
        <begin position="56"/>
        <end position="65"/>
    </location>
</feature>
<organism evidence="2 3">
    <name type="scientific">Cutaneotrichosporon oleaginosum</name>
    <dbReference type="NCBI Taxonomy" id="879819"/>
    <lineage>
        <taxon>Eukaryota</taxon>
        <taxon>Fungi</taxon>
        <taxon>Dikarya</taxon>
        <taxon>Basidiomycota</taxon>
        <taxon>Agaricomycotina</taxon>
        <taxon>Tremellomycetes</taxon>
        <taxon>Trichosporonales</taxon>
        <taxon>Trichosporonaceae</taxon>
        <taxon>Cutaneotrichosporon</taxon>
    </lineage>
</organism>
<dbReference type="GeneID" id="28988006"/>
<keyword evidence="3" id="KW-1185">Reference proteome</keyword>
<sequence>MHTGGRGDGRQRCDSRDGVDCDADTFATPAVRARTSPRRNGDKSTGQGSRAKLVLRTKENPQRLRDNGQIPLSIVSAAPPLFSCGWVARYPTPLPVLELYRRMHVIAGRPACLPLLCVALTSTKTLGGSPWALCYFSYEAPLFLRTGRAGAGEPWRSKQLS</sequence>